<dbReference type="EMBL" id="FVGW01000038">
    <property type="protein sequence ID" value="SKN07634.1"/>
    <property type="molecule type" value="Genomic_DNA"/>
</dbReference>
<organism evidence="1 2">
    <name type="scientific">Mycobacteroides abscessus subsp. massiliense</name>
    <dbReference type="NCBI Taxonomy" id="1962118"/>
    <lineage>
        <taxon>Bacteria</taxon>
        <taxon>Bacillati</taxon>
        <taxon>Actinomycetota</taxon>
        <taxon>Actinomycetes</taxon>
        <taxon>Mycobacteriales</taxon>
        <taxon>Mycobacteriaceae</taxon>
        <taxon>Mycobacteroides</taxon>
        <taxon>Mycobacteroides abscessus</taxon>
    </lineage>
</organism>
<name>A0A1T8VRG0_9MYCO</name>
<reference evidence="1 2" key="1">
    <citation type="submission" date="2016-11" db="EMBL/GenBank/DDBJ databases">
        <authorList>
            <consortium name="Pathogen Informatics"/>
        </authorList>
    </citation>
    <scope>NUCLEOTIDE SEQUENCE [LARGE SCALE GENOMIC DNA]</scope>
    <source>
        <strain evidence="1 2">911</strain>
    </source>
</reference>
<protein>
    <submittedName>
        <fullName evidence="1">Uncharacterized protein</fullName>
    </submittedName>
</protein>
<gene>
    <name evidence="1" type="ORF">SAMEA2259716_05854</name>
</gene>
<dbReference type="AlphaFoldDB" id="A0A1T8VRG0"/>
<proteinExistence type="predicted"/>
<evidence type="ECO:0000313" key="1">
    <source>
        <dbReference type="EMBL" id="SKN07634.1"/>
    </source>
</evidence>
<sequence>MTESRWHLDSHAAAGSSLFRGPAALFGKDVERILPDGYTYATPRGVAQLTPRIFELYRAAETSGDIYDPTASIAALWRFISDQFAVDLHTGTGVADFHERWYDHRQDWWWLTELAPISSTPRIPGY</sequence>
<dbReference type="Proteomes" id="UP000190074">
    <property type="component" value="Unassembled WGS sequence"/>
</dbReference>
<accession>A0A1T8VRG0</accession>
<evidence type="ECO:0000313" key="2">
    <source>
        <dbReference type="Proteomes" id="UP000190074"/>
    </source>
</evidence>